<evidence type="ECO:0000256" key="2">
    <source>
        <dbReference type="SAM" id="Phobius"/>
    </source>
</evidence>
<gene>
    <name evidence="4" type="ORF">EDD28_1460</name>
</gene>
<feature type="region of interest" description="Disordered" evidence="1">
    <location>
        <begin position="437"/>
        <end position="470"/>
    </location>
</feature>
<comment type="caution">
    <text evidence="4">The sequence shown here is derived from an EMBL/GenBank/DDBJ whole genome shotgun (WGS) entry which is preliminary data.</text>
</comment>
<reference evidence="4 5" key="1">
    <citation type="submission" date="2018-11" db="EMBL/GenBank/DDBJ databases">
        <title>Sequencing the genomes of 1000 actinobacteria strains.</title>
        <authorList>
            <person name="Klenk H.-P."/>
        </authorList>
    </citation>
    <scope>NUCLEOTIDE SEQUENCE [LARGE SCALE GENOMIC DNA]</scope>
    <source>
        <strain evidence="4 5">DSM 13521</strain>
    </source>
</reference>
<dbReference type="PANTHER" id="PTHR40448:SF1">
    <property type="entry name" value="TWO-COMPONENT SENSOR HISTIDINE KINASE"/>
    <property type="match status" value="1"/>
</dbReference>
<keyword evidence="2" id="KW-0812">Transmembrane</keyword>
<dbReference type="Proteomes" id="UP000275356">
    <property type="component" value="Unassembled WGS sequence"/>
</dbReference>
<feature type="compositionally biased region" description="Low complexity" evidence="1">
    <location>
        <begin position="441"/>
        <end position="470"/>
    </location>
</feature>
<feature type="transmembrane region" description="Helical" evidence="2">
    <location>
        <begin position="90"/>
        <end position="107"/>
    </location>
</feature>
<feature type="transmembrane region" description="Helical" evidence="2">
    <location>
        <begin position="165"/>
        <end position="183"/>
    </location>
</feature>
<evidence type="ECO:0000256" key="1">
    <source>
        <dbReference type="SAM" id="MobiDB-lite"/>
    </source>
</evidence>
<dbReference type="CDD" id="cd16935">
    <property type="entry name" value="HATPase_AgrC-ComD-like"/>
    <property type="match status" value="1"/>
</dbReference>
<name>A0A3N2DB31_9MICO</name>
<feature type="transmembrane region" description="Helical" evidence="2">
    <location>
        <begin position="12"/>
        <end position="30"/>
    </location>
</feature>
<dbReference type="InterPro" id="IPR036890">
    <property type="entry name" value="HATPase_C_sf"/>
</dbReference>
<dbReference type="SUPFAM" id="SSF55874">
    <property type="entry name" value="ATPase domain of HSP90 chaperone/DNA topoisomerase II/histidine kinase"/>
    <property type="match status" value="1"/>
</dbReference>
<organism evidence="4 5">
    <name type="scientific">Salana multivorans</name>
    <dbReference type="NCBI Taxonomy" id="120377"/>
    <lineage>
        <taxon>Bacteria</taxon>
        <taxon>Bacillati</taxon>
        <taxon>Actinomycetota</taxon>
        <taxon>Actinomycetes</taxon>
        <taxon>Micrococcales</taxon>
        <taxon>Beutenbergiaceae</taxon>
        <taxon>Salana</taxon>
    </lineage>
</organism>
<keyword evidence="5" id="KW-1185">Reference proteome</keyword>
<feature type="transmembrane region" description="Helical" evidence="2">
    <location>
        <begin position="37"/>
        <end position="55"/>
    </location>
</feature>
<dbReference type="AlphaFoldDB" id="A0A3N2DB31"/>
<evidence type="ECO:0000313" key="5">
    <source>
        <dbReference type="Proteomes" id="UP000275356"/>
    </source>
</evidence>
<evidence type="ECO:0000313" key="4">
    <source>
        <dbReference type="EMBL" id="ROR96868.1"/>
    </source>
</evidence>
<dbReference type="Gene3D" id="3.30.565.10">
    <property type="entry name" value="Histidine kinase-like ATPase, C-terminal domain"/>
    <property type="match status" value="1"/>
</dbReference>
<dbReference type="GO" id="GO:0042802">
    <property type="term" value="F:identical protein binding"/>
    <property type="evidence" value="ECO:0007669"/>
    <property type="project" value="TreeGrafter"/>
</dbReference>
<feature type="transmembrane region" description="Helical" evidence="2">
    <location>
        <begin position="127"/>
        <end position="144"/>
    </location>
</feature>
<dbReference type="InterPro" id="IPR032834">
    <property type="entry name" value="NatK-like_C"/>
</dbReference>
<evidence type="ECO:0000259" key="3">
    <source>
        <dbReference type="Pfam" id="PF14501"/>
    </source>
</evidence>
<keyword evidence="2" id="KW-0472">Membrane</keyword>
<dbReference type="Pfam" id="PF14501">
    <property type="entry name" value="HATPase_c_5"/>
    <property type="match status" value="1"/>
</dbReference>
<feature type="transmembrane region" description="Helical" evidence="2">
    <location>
        <begin position="195"/>
        <end position="214"/>
    </location>
</feature>
<dbReference type="RefSeq" id="WP_123738987.1">
    <property type="nucleotide sequence ID" value="NZ_CALFQU010000029.1"/>
</dbReference>
<feature type="domain" description="Sensor histidine kinase NatK-like C-terminal" evidence="3">
    <location>
        <begin position="329"/>
        <end position="433"/>
    </location>
</feature>
<proteinExistence type="predicted"/>
<dbReference type="OrthoDB" id="9813149at2"/>
<sequence length="470" mass="51847">MIDDPTLPDIPRLYTALAEWGACVVYVLLARRRPSRLAIWTLALGLPLLIAVQVFAGGLAIALWIPGMVLAAATMYGIIQVSLQRSWQTCLYLTACAFVLAELLASFQWQVRSYFTRDPLGWDVRDVVLLVSCYVIGLAVAFWVERNHFPRELRFEADLRHALTAIAIAAVTVFVSNLSFLTTNSPFSGRESPEIFYIRTLVDLAGFVALFAHLGSRMELQRTHELEAMNSLVRSQHQQYLQTRRTMDEVNSKYHDLKHYIAAIRAEPDPELRADYLNQLEASVQEYDQHIDTGNPVLDAILTQGAQRCSAEGITLTCVADGDAVAFLDAISLSSLVSNAFDNAIEAVIRIGDRERRLIRVAIYRQDGFAVLRFENYFEGDVTFAGDLPVTSKVDGRNHGFGTRNMRRVADTWSGSLTMEAEDGWFVVRALIPVPASASQPRADQASASRPSAASPDPVAPGGPAGPTAS</sequence>
<accession>A0A3N2DB31</accession>
<feature type="transmembrane region" description="Helical" evidence="2">
    <location>
        <begin position="61"/>
        <end position="78"/>
    </location>
</feature>
<dbReference type="EMBL" id="RKHQ01000001">
    <property type="protein sequence ID" value="ROR96868.1"/>
    <property type="molecule type" value="Genomic_DNA"/>
</dbReference>
<keyword evidence="2" id="KW-1133">Transmembrane helix</keyword>
<protein>
    <submittedName>
        <fullName evidence="4">GHKL domain-containing protein</fullName>
    </submittedName>
</protein>
<dbReference type="PANTHER" id="PTHR40448">
    <property type="entry name" value="TWO-COMPONENT SENSOR HISTIDINE KINASE"/>
    <property type="match status" value="1"/>
</dbReference>